<evidence type="ECO:0000313" key="2">
    <source>
        <dbReference type="EMBL" id="NHR07995.1"/>
    </source>
</evidence>
<keyword evidence="3" id="KW-1185">Reference proteome</keyword>
<keyword evidence="1" id="KW-0472">Membrane</keyword>
<gene>
    <name evidence="2" type="ORF">HA052_22660</name>
</gene>
<comment type="caution">
    <text evidence="2">The sequence shown here is derived from an EMBL/GenBank/DDBJ whole genome shotgun (WGS) entry which is preliminary data.</text>
</comment>
<keyword evidence="1" id="KW-1133">Transmembrane helix</keyword>
<name>A0ABX0LHQ6_9NEIS</name>
<dbReference type="EMBL" id="JAAOMA010000047">
    <property type="protein sequence ID" value="NHR07995.1"/>
    <property type="molecule type" value="Genomic_DNA"/>
</dbReference>
<dbReference type="Pfam" id="PF05449">
    <property type="entry name" value="Phage_holin_3_7"/>
    <property type="match status" value="1"/>
</dbReference>
<reference evidence="2 3" key="1">
    <citation type="submission" date="2020-03" db="EMBL/GenBank/DDBJ databases">
        <title>Draft genome sequence of environmentally isolated cultures.</title>
        <authorList>
            <person name="Wilson H.S."/>
            <person name="De Leon M.E."/>
        </authorList>
    </citation>
    <scope>NUCLEOTIDE SEQUENCE [LARGE SCALE GENOMIC DNA]</scope>
    <source>
        <strain evidence="2 3">HSC-31F16</strain>
    </source>
</reference>
<evidence type="ECO:0000256" key="1">
    <source>
        <dbReference type="SAM" id="Phobius"/>
    </source>
</evidence>
<sequence>MTAFAAVNAVICGAICWRLLMFRRDGARHRPWACWLAYVLIVSSAWAGFEGVVGRAHVGPAGLVINLFLCVAVFRSRGNVCDVLRRPQPYR</sequence>
<protein>
    <submittedName>
        <fullName evidence="2">Phage holin family protein</fullName>
    </submittedName>
</protein>
<dbReference type="Proteomes" id="UP001515641">
    <property type="component" value="Unassembled WGS sequence"/>
</dbReference>
<organism evidence="2 3">
    <name type="scientific">Chromobacterium fluminis</name>
    <dbReference type="NCBI Taxonomy" id="3044269"/>
    <lineage>
        <taxon>Bacteria</taxon>
        <taxon>Pseudomonadati</taxon>
        <taxon>Pseudomonadota</taxon>
        <taxon>Betaproteobacteria</taxon>
        <taxon>Neisseriales</taxon>
        <taxon>Chromobacteriaceae</taxon>
        <taxon>Chromobacterium</taxon>
    </lineage>
</organism>
<feature type="transmembrane region" description="Helical" evidence="1">
    <location>
        <begin position="6"/>
        <end position="22"/>
    </location>
</feature>
<dbReference type="InterPro" id="IPR008473">
    <property type="entry name" value="Phage_holin_3_7"/>
</dbReference>
<feature type="transmembrane region" description="Helical" evidence="1">
    <location>
        <begin position="34"/>
        <end position="52"/>
    </location>
</feature>
<evidence type="ECO:0000313" key="3">
    <source>
        <dbReference type="Proteomes" id="UP001515641"/>
    </source>
</evidence>
<dbReference type="RefSeq" id="WP_166453701.1">
    <property type="nucleotide sequence ID" value="NZ_JAAOMA010000047.1"/>
</dbReference>
<keyword evidence="1" id="KW-0812">Transmembrane</keyword>
<proteinExistence type="predicted"/>
<accession>A0ABX0LHQ6</accession>
<feature type="transmembrane region" description="Helical" evidence="1">
    <location>
        <begin position="58"/>
        <end position="76"/>
    </location>
</feature>